<accession>A0A0F5LSI3</accession>
<organism evidence="2 3">
    <name type="scientific">Devosia limi DSM 17137</name>
    <dbReference type="NCBI Taxonomy" id="1121477"/>
    <lineage>
        <taxon>Bacteria</taxon>
        <taxon>Pseudomonadati</taxon>
        <taxon>Pseudomonadota</taxon>
        <taxon>Alphaproteobacteria</taxon>
        <taxon>Hyphomicrobiales</taxon>
        <taxon>Devosiaceae</taxon>
        <taxon>Devosia</taxon>
    </lineage>
</organism>
<keyword evidence="3" id="KW-1185">Reference proteome</keyword>
<protein>
    <submittedName>
        <fullName evidence="2">Uncharacterized protein</fullName>
    </submittedName>
</protein>
<reference evidence="2 3" key="1">
    <citation type="submission" date="2015-03" db="EMBL/GenBank/DDBJ databases">
        <authorList>
            <person name="Hassan Y.I."/>
            <person name="Lepp D."/>
            <person name="Zhou T."/>
        </authorList>
    </citation>
    <scope>NUCLEOTIDE SEQUENCE [LARGE SCALE GENOMIC DNA]</scope>
    <source>
        <strain evidence="2 3">DSM 17137</strain>
    </source>
</reference>
<evidence type="ECO:0000256" key="1">
    <source>
        <dbReference type="SAM" id="MobiDB-lite"/>
    </source>
</evidence>
<dbReference type="Proteomes" id="UP000033608">
    <property type="component" value="Unassembled WGS sequence"/>
</dbReference>
<sequence>MGLTRESLPARAVGIVAHGSGPWAARWMGWEGDEQHDRCHTGGSRGPVWDACKRKLDPGFRRDDVDGVSGVERHAPARSRHTNRSRGLPSSRPCRGRRG</sequence>
<proteinExistence type="predicted"/>
<dbReference type="AlphaFoldDB" id="A0A0F5LSI3"/>
<feature type="compositionally biased region" description="Basic and acidic residues" evidence="1">
    <location>
        <begin position="60"/>
        <end position="75"/>
    </location>
</feature>
<gene>
    <name evidence="2" type="ORF">VW29_06645</name>
</gene>
<name>A0A0F5LSI3_9HYPH</name>
<evidence type="ECO:0000313" key="2">
    <source>
        <dbReference type="EMBL" id="KKB85345.1"/>
    </source>
</evidence>
<evidence type="ECO:0000313" key="3">
    <source>
        <dbReference type="Proteomes" id="UP000033608"/>
    </source>
</evidence>
<dbReference type="EMBL" id="LAJF01000056">
    <property type="protein sequence ID" value="KKB85345.1"/>
    <property type="molecule type" value="Genomic_DNA"/>
</dbReference>
<comment type="caution">
    <text evidence="2">The sequence shown here is derived from an EMBL/GenBank/DDBJ whole genome shotgun (WGS) entry which is preliminary data.</text>
</comment>
<feature type="region of interest" description="Disordered" evidence="1">
    <location>
        <begin position="60"/>
        <end position="99"/>
    </location>
</feature>